<protein>
    <submittedName>
        <fullName evidence="2">Probable thioredoxin</fullName>
    </submittedName>
</protein>
<dbReference type="InterPro" id="IPR036249">
    <property type="entry name" value="Thioredoxin-like_sf"/>
</dbReference>
<sequence>MAKVRLVYASWCPSCPAAKSFWTRLRQEIPFSYEEIDIDTPRGKELAERFNIRSVPTTLVGDRPYFVGVPDRQRAISLLKSAR</sequence>
<evidence type="ECO:0000259" key="1">
    <source>
        <dbReference type="Pfam" id="PF00085"/>
    </source>
</evidence>
<dbReference type="PROSITE" id="PS51354">
    <property type="entry name" value="GLUTAREDOXIN_2"/>
    <property type="match status" value="1"/>
</dbReference>
<dbReference type="SUPFAM" id="SSF52833">
    <property type="entry name" value="Thioredoxin-like"/>
    <property type="match status" value="1"/>
</dbReference>
<dbReference type="InterPro" id="IPR013766">
    <property type="entry name" value="Thioredoxin_domain"/>
</dbReference>
<reference evidence="2 3" key="1">
    <citation type="journal article" date="2009" name="Appl. Environ. Microbiol.">
        <title>Community genomic and proteomic analyses of chemoautotrophic iron-oxidizing "Leptospirillum rubarum" (Group II) and "Leptospirillum ferrodiazotrophum" (Group III) bacteria in acid mine drainage biofilms.</title>
        <authorList>
            <person name="Goltsman D.S."/>
            <person name="Denef V.J."/>
            <person name="Singer S.W."/>
            <person name="VerBerkmoes N.C."/>
            <person name="Lefsrud M."/>
            <person name="Mueller R.S."/>
            <person name="Dick G.J."/>
            <person name="Sun C.L."/>
            <person name="Wheeler K.E."/>
            <person name="Zemla A."/>
            <person name="Baker B.J."/>
            <person name="Hauser L."/>
            <person name="Land M."/>
            <person name="Shah M.B."/>
            <person name="Thelen M.P."/>
            <person name="Hettich R.L."/>
            <person name="Banfield J.F."/>
        </authorList>
    </citation>
    <scope>NUCLEOTIDE SEQUENCE [LARGE SCALE GENOMIC DNA]</scope>
</reference>
<keyword evidence="3" id="KW-1185">Reference proteome</keyword>
<evidence type="ECO:0000313" key="3">
    <source>
        <dbReference type="Proteomes" id="UP000009374"/>
    </source>
</evidence>
<proteinExistence type="predicted"/>
<dbReference type="EMBL" id="GG693873">
    <property type="protein sequence ID" value="EES52849.1"/>
    <property type="molecule type" value="Genomic_DNA"/>
</dbReference>
<organism evidence="2 3">
    <name type="scientific">Leptospirillum ferrodiazotrophum</name>
    <dbReference type="NCBI Taxonomy" id="412449"/>
    <lineage>
        <taxon>Bacteria</taxon>
        <taxon>Pseudomonadati</taxon>
        <taxon>Nitrospirota</taxon>
        <taxon>Nitrospiria</taxon>
        <taxon>Nitrospirales</taxon>
        <taxon>Nitrospiraceae</taxon>
        <taxon>Leptospirillum</taxon>
    </lineage>
</organism>
<dbReference type="Proteomes" id="UP000009374">
    <property type="component" value="Unassembled WGS sequence"/>
</dbReference>
<evidence type="ECO:0000313" key="2">
    <source>
        <dbReference type="EMBL" id="EES52849.1"/>
    </source>
</evidence>
<dbReference type="Gene3D" id="3.40.30.10">
    <property type="entry name" value="Glutaredoxin"/>
    <property type="match status" value="1"/>
</dbReference>
<feature type="domain" description="Thioredoxin" evidence="1">
    <location>
        <begin position="8"/>
        <end position="59"/>
    </location>
</feature>
<gene>
    <name evidence="2" type="ORF">UBAL3_92050218</name>
</gene>
<dbReference type="Pfam" id="PF00085">
    <property type="entry name" value="Thioredoxin"/>
    <property type="match status" value="1"/>
</dbReference>
<dbReference type="AlphaFoldDB" id="C6HXM0"/>
<name>C6HXM0_9BACT</name>
<accession>C6HXM0</accession>